<evidence type="ECO:0000313" key="2">
    <source>
        <dbReference type="EMBL" id="KAF8473699.1"/>
    </source>
</evidence>
<feature type="chain" id="PRO_5040435564" evidence="1">
    <location>
        <begin position="17"/>
        <end position="85"/>
    </location>
</feature>
<keyword evidence="3" id="KW-1185">Reference proteome</keyword>
<reference evidence="2" key="1">
    <citation type="submission" date="2019-10" db="EMBL/GenBank/DDBJ databases">
        <authorList>
            <consortium name="DOE Joint Genome Institute"/>
            <person name="Kuo A."/>
            <person name="Miyauchi S."/>
            <person name="Kiss E."/>
            <person name="Drula E."/>
            <person name="Kohler A."/>
            <person name="Sanchez-Garcia M."/>
            <person name="Andreopoulos B."/>
            <person name="Barry K.W."/>
            <person name="Bonito G."/>
            <person name="Buee M."/>
            <person name="Carver A."/>
            <person name="Chen C."/>
            <person name="Cichocki N."/>
            <person name="Clum A."/>
            <person name="Culley D."/>
            <person name="Crous P.W."/>
            <person name="Fauchery L."/>
            <person name="Girlanda M."/>
            <person name="Hayes R."/>
            <person name="Keri Z."/>
            <person name="LaButti K."/>
            <person name="Lipzen A."/>
            <person name="Lombard V."/>
            <person name="Magnuson J."/>
            <person name="Maillard F."/>
            <person name="Morin E."/>
            <person name="Murat C."/>
            <person name="Nolan M."/>
            <person name="Ohm R."/>
            <person name="Pangilinan J."/>
            <person name="Pereira M."/>
            <person name="Perotto S."/>
            <person name="Peter M."/>
            <person name="Riley R."/>
            <person name="Sitrit Y."/>
            <person name="Stielow B."/>
            <person name="Szollosi G."/>
            <person name="Zifcakova L."/>
            <person name="Stursova M."/>
            <person name="Spatafora J.W."/>
            <person name="Tedersoo L."/>
            <person name="Vaario L.-M."/>
            <person name="Yamada A."/>
            <person name="Yan M."/>
            <person name="Wang P."/>
            <person name="Xu J."/>
            <person name="Bruns T."/>
            <person name="Baldrian P."/>
            <person name="Vilgalys R."/>
            <person name="Henrissat B."/>
            <person name="Grigoriev I.V."/>
            <person name="Hibbett D."/>
            <person name="Nagy L.G."/>
            <person name="Martin F.M."/>
        </authorList>
    </citation>
    <scope>NUCLEOTIDE SEQUENCE</scope>
    <source>
        <strain evidence="2">Prilba</strain>
    </source>
</reference>
<dbReference type="EMBL" id="WHVB01000018">
    <property type="protein sequence ID" value="KAF8473699.1"/>
    <property type="molecule type" value="Genomic_DNA"/>
</dbReference>
<dbReference type="Proteomes" id="UP000759537">
    <property type="component" value="Unassembled WGS sequence"/>
</dbReference>
<gene>
    <name evidence="2" type="ORF">DFH94DRAFT_763807</name>
</gene>
<name>A0A9P5K1H3_9AGAM</name>
<dbReference type="AlphaFoldDB" id="A0A9P5K1H3"/>
<feature type="signal peptide" evidence="1">
    <location>
        <begin position="1"/>
        <end position="16"/>
    </location>
</feature>
<comment type="caution">
    <text evidence="2">The sequence shown here is derived from an EMBL/GenBank/DDBJ whole genome shotgun (WGS) entry which is preliminary data.</text>
</comment>
<sequence>MRTLSLGLATYCTALAGCFCGLKGRGRICIRHAGRVSIEIVWTTPRRKMWWTTNGTVRFDRAPTYGTGRTLAEEYLAGKRFPAAD</sequence>
<reference evidence="2" key="2">
    <citation type="journal article" date="2020" name="Nat. Commun.">
        <title>Large-scale genome sequencing of mycorrhizal fungi provides insights into the early evolution of symbiotic traits.</title>
        <authorList>
            <person name="Miyauchi S."/>
            <person name="Kiss E."/>
            <person name="Kuo A."/>
            <person name="Drula E."/>
            <person name="Kohler A."/>
            <person name="Sanchez-Garcia M."/>
            <person name="Morin E."/>
            <person name="Andreopoulos B."/>
            <person name="Barry K.W."/>
            <person name="Bonito G."/>
            <person name="Buee M."/>
            <person name="Carver A."/>
            <person name="Chen C."/>
            <person name="Cichocki N."/>
            <person name="Clum A."/>
            <person name="Culley D."/>
            <person name="Crous P.W."/>
            <person name="Fauchery L."/>
            <person name="Girlanda M."/>
            <person name="Hayes R.D."/>
            <person name="Keri Z."/>
            <person name="LaButti K."/>
            <person name="Lipzen A."/>
            <person name="Lombard V."/>
            <person name="Magnuson J."/>
            <person name="Maillard F."/>
            <person name="Murat C."/>
            <person name="Nolan M."/>
            <person name="Ohm R.A."/>
            <person name="Pangilinan J."/>
            <person name="Pereira M.F."/>
            <person name="Perotto S."/>
            <person name="Peter M."/>
            <person name="Pfister S."/>
            <person name="Riley R."/>
            <person name="Sitrit Y."/>
            <person name="Stielow J.B."/>
            <person name="Szollosi G."/>
            <person name="Zifcakova L."/>
            <person name="Stursova M."/>
            <person name="Spatafora J.W."/>
            <person name="Tedersoo L."/>
            <person name="Vaario L.M."/>
            <person name="Yamada A."/>
            <person name="Yan M."/>
            <person name="Wang P."/>
            <person name="Xu J."/>
            <person name="Bruns T."/>
            <person name="Baldrian P."/>
            <person name="Vilgalys R."/>
            <person name="Dunand C."/>
            <person name="Henrissat B."/>
            <person name="Grigoriev I.V."/>
            <person name="Hibbett D."/>
            <person name="Nagy L.G."/>
            <person name="Martin F.M."/>
        </authorList>
    </citation>
    <scope>NUCLEOTIDE SEQUENCE</scope>
    <source>
        <strain evidence="2">Prilba</strain>
    </source>
</reference>
<protein>
    <submittedName>
        <fullName evidence="2">Uncharacterized protein</fullName>
    </submittedName>
</protein>
<dbReference type="PROSITE" id="PS51257">
    <property type="entry name" value="PROKAR_LIPOPROTEIN"/>
    <property type="match status" value="1"/>
</dbReference>
<organism evidence="2 3">
    <name type="scientific">Russula ochroleuca</name>
    <dbReference type="NCBI Taxonomy" id="152965"/>
    <lineage>
        <taxon>Eukaryota</taxon>
        <taxon>Fungi</taxon>
        <taxon>Dikarya</taxon>
        <taxon>Basidiomycota</taxon>
        <taxon>Agaricomycotina</taxon>
        <taxon>Agaricomycetes</taxon>
        <taxon>Russulales</taxon>
        <taxon>Russulaceae</taxon>
        <taxon>Russula</taxon>
    </lineage>
</organism>
<evidence type="ECO:0000256" key="1">
    <source>
        <dbReference type="SAM" id="SignalP"/>
    </source>
</evidence>
<proteinExistence type="predicted"/>
<evidence type="ECO:0000313" key="3">
    <source>
        <dbReference type="Proteomes" id="UP000759537"/>
    </source>
</evidence>
<keyword evidence="1" id="KW-0732">Signal</keyword>
<accession>A0A9P5K1H3</accession>